<reference evidence="1 2" key="1">
    <citation type="submission" date="2024-01" db="EMBL/GenBank/DDBJ databases">
        <title>Seven novel Bacillus-like species.</title>
        <authorList>
            <person name="Liu G."/>
        </authorList>
    </citation>
    <scope>NUCLEOTIDE SEQUENCE [LARGE SCALE GENOMIC DNA]</scope>
    <source>
        <strain evidence="1 2">FJAT-51639</strain>
    </source>
</reference>
<evidence type="ECO:0000313" key="1">
    <source>
        <dbReference type="EMBL" id="MEI4803875.1"/>
    </source>
</evidence>
<protein>
    <submittedName>
        <fullName evidence="1">Uncharacterized protein</fullName>
    </submittedName>
</protein>
<proteinExistence type="predicted"/>
<evidence type="ECO:0000313" key="2">
    <source>
        <dbReference type="Proteomes" id="UP001372526"/>
    </source>
</evidence>
<keyword evidence="2" id="KW-1185">Reference proteome</keyword>
<gene>
    <name evidence="1" type="ORF">WAZ07_22125</name>
</gene>
<dbReference type="Proteomes" id="UP001372526">
    <property type="component" value="Unassembled WGS sequence"/>
</dbReference>
<dbReference type="EMBL" id="JBAWSX010000018">
    <property type="protein sequence ID" value="MEI4803875.1"/>
    <property type="molecule type" value="Genomic_DNA"/>
</dbReference>
<accession>A0ABU8FMF6</accession>
<sequence length="155" mass="17845">MSWNIGVMAVYADENEIENVIPDVFELGQTDVYFEDISSVSMGNSIGVGYANNWIIIIDPLSRVLMNDAYPQELAKKGFKVKSFYISEDLIFRNYFTTFLGKVKVDEYLGIDSGIKYLKNYKIIPRDEWGETLIIQILEFEIFNNRSAHDFSLSI</sequence>
<comment type="caution">
    <text evidence="1">The sequence shown here is derived from an EMBL/GenBank/DDBJ whole genome shotgun (WGS) entry which is preliminary data.</text>
</comment>
<organism evidence="1 2">
    <name type="scientific">Bacillus bruguierae</name>
    <dbReference type="NCBI Taxonomy" id="3127667"/>
    <lineage>
        <taxon>Bacteria</taxon>
        <taxon>Bacillati</taxon>
        <taxon>Bacillota</taxon>
        <taxon>Bacilli</taxon>
        <taxon>Bacillales</taxon>
        <taxon>Bacillaceae</taxon>
        <taxon>Bacillus</taxon>
    </lineage>
</organism>
<dbReference type="RefSeq" id="WP_336474172.1">
    <property type="nucleotide sequence ID" value="NZ_JBAWSX010000018.1"/>
</dbReference>
<name>A0ABU8FMF6_9BACI</name>